<dbReference type="InterPro" id="IPR043128">
    <property type="entry name" value="Rev_trsase/Diguanyl_cyclase"/>
</dbReference>
<feature type="non-terminal residue" evidence="1">
    <location>
        <position position="1"/>
    </location>
</feature>
<reference evidence="1" key="1">
    <citation type="submission" date="2014-05" db="EMBL/GenBank/DDBJ databases">
        <authorList>
            <person name="Chronopoulou M."/>
        </authorList>
    </citation>
    <scope>NUCLEOTIDE SEQUENCE</scope>
    <source>
        <tissue evidence="1">Whole organism</tissue>
    </source>
</reference>
<dbReference type="EMBL" id="HACA01010931">
    <property type="protein sequence ID" value="CDW28292.1"/>
    <property type="molecule type" value="Transcribed_RNA"/>
</dbReference>
<dbReference type="PANTHER" id="PTHR33064">
    <property type="entry name" value="POL PROTEIN"/>
    <property type="match status" value="1"/>
</dbReference>
<name>A0A0K2TRJ6_LEPSM</name>
<dbReference type="InterPro" id="IPR043502">
    <property type="entry name" value="DNA/RNA_pol_sf"/>
</dbReference>
<organism evidence="1">
    <name type="scientific">Lepeophtheirus salmonis</name>
    <name type="common">Salmon louse</name>
    <name type="synonym">Caligus salmonis</name>
    <dbReference type="NCBI Taxonomy" id="72036"/>
    <lineage>
        <taxon>Eukaryota</taxon>
        <taxon>Metazoa</taxon>
        <taxon>Ecdysozoa</taxon>
        <taxon>Arthropoda</taxon>
        <taxon>Crustacea</taxon>
        <taxon>Multicrustacea</taxon>
        <taxon>Hexanauplia</taxon>
        <taxon>Copepoda</taxon>
        <taxon>Siphonostomatoida</taxon>
        <taxon>Caligidae</taxon>
        <taxon>Lepeophtheirus</taxon>
    </lineage>
</organism>
<dbReference type="Gene3D" id="3.30.70.270">
    <property type="match status" value="1"/>
</dbReference>
<protein>
    <submittedName>
        <fullName evidence="1">Uncharacterized protein</fullName>
    </submittedName>
</protein>
<dbReference type="SUPFAM" id="SSF56672">
    <property type="entry name" value="DNA/RNA polymerases"/>
    <property type="match status" value="1"/>
</dbReference>
<sequence length="107" mass="12810">IYISHNFIFSFYRQVFKVVQNEHILVASELMNEYWKTLNVVWSRLETAGMIFSPEKCEFFMESVYFLGHYISSKGFKRLECKVKAIQKLPTPKSKDDLHRFLDVTQY</sequence>
<dbReference type="GO" id="GO:0071897">
    <property type="term" value="P:DNA biosynthetic process"/>
    <property type="evidence" value="ECO:0007669"/>
    <property type="project" value="UniProtKB-ARBA"/>
</dbReference>
<dbReference type="InterPro" id="IPR051320">
    <property type="entry name" value="Viral_Replic_Matur_Polypro"/>
</dbReference>
<dbReference type="AlphaFoldDB" id="A0A0K2TRJ6"/>
<proteinExistence type="predicted"/>
<evidence type="ECO:0000313" key="1">
    <source>
        <dbReference type="EMBL" id="CDW28292.1"/>
    </source>
</evidence>
<dbReference type="PANTHER" id="PTHR33064:SF37">
    <property type="entry name" value="RIBONUCLEASE H"/>
    <property type="match status" value="1"/>
</dbReference>
<accession>A0A0K2TRJ6</accession>